<accession>A0AAN6TFA3</accession>
<dbReference type="Proteomes" id="UP001302812">
    <property type="component" value="Unassembled WGS sequence"/>
</dbReference>
<dbReference type="RefSeq" id="XP_064670967.1">
    <property type="nucleotide sequence ID" value="XM_064810319.1"/>
</dbReference>
<keyword evidence="1" id="KW-0812">Transmembrane</keyword>
<proteinExistence type="predicted"/>
<evidence type="ECO:0000256" key="1">
    <source>
        <dbReference type="SAM" id="Phobius"/>
    </source>
</evidence>
<sequence>MIERLPEIQGVTDIQYEAQENIIELGEQAVVGLALMPSRFHEWDGFHWNPSQYNVTSIDGRGVDRTVEADRVTYSYSLREYRGTDVYPSAERVVHSSSRCIGRRYYNGTFYANGQAVASPDHNESANINNEPEFARVWLALLPRPDHGANFYWAVPYRGASKTDNYEDPSACATTYITGGEGWLYDESSAKRYFYTIYECLTCLTEKNHKPGFRSNFFHGCPTENALYAAGIALRIGGGFGVLGSIMDSMVSITTEGTGRDDRIAFRRYPIDADSHEFVDEVPEGYPDIAFESPPNDWFKYPIHPNDELHVADSTARVPILAFLGAEERLARVTLEKDAFERTFSMTKLEVKWDRAISTLAALLAGQVLVIGVVFWACRGVPIRDHDSYLSVARLLRTAMDSVEGGSSDSGRELAQRIQDELTRRAQNEDAEVSKLEIRYGLRTRPNEDGGELAEVDIWSDVKGFDRQLPYD</sequence>
<organism evidence="2 3">
    <name type="scientific">Canariomyces notabilis</name>
    <dbReference type="NCBI Taxonomy" id="2074819"/>
    <lineage>
        <taxon>Eukaryota</taxon>
        <taxon>Fungi</taxon>
        <taxon>Dikarya</taxon>
        <taxon>Ascomycota</taxon>
        <taxon>Pezizomycotina</taxon>
        <taxon>Sordariomycetes</taxon>
        <taxon>Sordariomycetidae</taxon>
        <taxon>Sordariales</taxon>
        <taxon>Chaetomiaceae</taxon>
        <taxon>Canariomyces</taxon>
    </lineage>
</organism>
<name>A0AAN6TFA3_9PEZI</name>
<evidence type="ECO:0000313" key="3">
    <source>
        <dbReference type="Proteomes" id="UP001302812"/>
    </source>
</evidence>
<dbReference type="AlphaFoldDB" id="A0AAN6TFA3"/>
<evidence type="ECO:0000313" key="2">
    <source>
        <dbReference type="EMBL" id="KAK4113397.1"/>
    </source>
</evidence>
<keyword evidence="3" id="KW-1185">Reference proteome</keyword>
<keyword evidence="1" id="KW-0472">Membrane</keyword>
<reference evidence="2" key="1">
    <citation type="journal article" date="2023" name="Mol. Phylogenet. Evol.">
        <title>Genome-scale phylogeny and comparative genomics of the fungal order Sordariales.</title>
        <authorList>
            <person name="Hensen N."/>
            <person name="Bonometti L."/>
            <person name="Westerberg I."/>
            <person name="Brannstrom I.O."/>
            <person name="Guillou S."/>
            <person name="Cros-Aarteil S."/>
            <person name="Calhoun S."/>
            <person name="Haridas S."/>
            <person name="Kuo A."/>
            <person name="Mondo S."/>
            <person name="Pangilinan J."/>
            <person name="Riley R."/>
            <person name="LaButti K."/>
            <person name="Andreopoulos B."/>
            <person name="Lipzen A."/>
            <person name="Chen C."/>
            <person name="Yan M."/>
            <person name="Daum C."/>
            <person name="Ng V."/>
            <person name="Clum A."/>
            <person name="Steindorff A."/>
            <person name="Ohm R.A."/>
            <person name="Martin F."/>
            <person name="Silar P."/>
            <person name="Natvig D.O."/>
            <person name="Lalanne C."/>
            <person name="Gautier V."/>
            <person name="Ament-Velasquez S.L."/>
            <person name="Kruys A."/>
            <person name="Hutchinson M.I."/>
            <person name="Powell A.J."/>
            <person name="Barry K."/>
            <person name="Miller A.N."/>
            <person name="Grigoriev I.V."/>
            <person name="Debuchy R."/>
            <person name="Gladieux P."/>
            <person name="Hiltunen Thoren M."/>
            <person name="Johannesson H."/>
        </authorList>
    </citation>
    <scope>NUCLEOTIDE SEQUENCE</scope>
    <source>
        <strain evidence="2">CBS 508.74</strain>
    </source>
</reference>
<gene>
    <name evidence="2" type="ORF">N656DRAFT_616015</name>
</gene>
<keyword evidence="1" id="KW-1133">Transmembrane helix</keyword>
<dbReference type="GeneID" id="89934444"/>
<protein>
    <submittedName>
        <fullName evidence="2">Uncharacterized protein</fullName>
    </submittedName>
</protein>
<dbReference type="EMBL" id="MU853339">
    <property type="protein sequence ID" value="KAK4113397.1"/>
    <property type="molecule type" value="Genomic_DNA"/>
</dbReference>
<reference evidence="2" key="2">
    <citation type="submission" date="2023-05" db="EMBL/GenBank/DDBJ databases">
        <authorList>
            <consortium name="Lawrence Berkeley National Laboratory"/>
            <person name="Steindorff A."/>
            <person name="Hensen N."/>
            <person name="Bonometti L."/>
            <person name="Westerberg I."/>
            <person name="Brannstrom I.O."/>
            <person name="Guillou S."/>
            <person name="Cros-Aarteil S."/>
            <person name="Calhoun S."/>
            <person name="Haridas S."/>
            <person name="Kuo A."/>
            <person name="Mondo S."/>
            <person name="Pangilinan J."/>
            <person name="Riley R."/>
            <person name="Labutti K."/>
            <person name="Andreopoulos B."/>
            <person name="Lipzen A."/>
            <person name="Chen C."/>
            <person name="Yanf M."/>
            <person name="Daum C."/>
            <person name="Ng V."/>
            <person name="Clum A."/>
            <person name="Ohm R."/>
            <person name="Martin F."/>
            <person name="Silar P."/>
            <person name="Natvig D."/>
            <person name="Lalanne C."/>
            <person name="Gautier V."/>
            <person name="Ament-Velasquez S.L."/>
            <person name="Kruys A."/>
            <person name="Hutchinson M.I."/>
            <person name="Powell A.J."/>
            <person name="Barry K."/>
            <person name="Miller A.N."/>
            <person name="Grigoriev I.V."/>
            <person name="Debuchy R."/>
            <person name="Gladieux P."/>
            <person name="Thoren M.H."/>
            <person name="Johannesson H."/>
        </authorList>
    </citation>
    <scope>NUCLEOTIDE SEQUENCE</scope>
    <source>
        <strain evidence="2">CBS 508.74</strain>
    </source>
</reference>
<comment type="caution">
    <text evidence="2">The sequence shown here is derived from an EMBL/GenBank/DDBJ whole genome shotgun (WGS) entry which is preliminary data.</text>
</comment>
<feature type="transmembrane region" description="Helical" evidence="1">
    <location>
        <begin position="356"/>
        <end position="377"/>
    </location>
</feature>